<dbReference type="InterPro" id="IPR000477">
    <property type="entry name" value="RT_dom"/>
</dbReference>
<dbReference type="InterPro" id="IPR043502">
    <property type="entry name" value="DNA/RNA_pol_sf"/>
</dbReference>
<dbReference type="InterPro" id="IPR043128">
    <property type="entry name" value="Rev_trsase/Diguanyl_cyclase"/>
</dbReference>
<accession>A0AAN8KLZ4</accession>
<sequence length="377" mass="42810">MISRLGRGALLTKMDIKSAFRLLPVHPPDFNLLGFKLLGLYFVDKSLPMGCSYACALFEKFSSFLEWVVKHTAQRDSVVHYLDDFLFAGSKESDDSSFLASTFARICSELGVPLANEKTVGPTSVLTYLGLEINTESMSVRIPAAKLLELRSNILLILNKTKVTLKELQSLTGNLNFCSRAIPAARAFNRRFYDAMAGLTNPRHHVRVTSALKEDLRLWLVFLDAFNGTSFFPEQAWTSDSTLHLYTDWAFTDLMRDITFLELIPILLAFQMWTSFLTHRKLILHVDNQALVCILNTKSSKSKRIMHILRPLVLLAMLHNVQFKSVHLSSCKNAISDSLSRQQWYRFRTLVPTADVYPSVIPAQFMKLVSDPKLMSY</sequence>
<evidence type="ECO:0000313" key="3">
    <source>
        <dbReference type="Proteomes" id="UP001347796"/>
    </source>
</evidence>
<reference evidence="2 3" key="1">
    <citation type="submission" date="2024-01" db="EMBL/GenBank/DDBJ databases">
        <title>The genome of the rayed Mediterranean limpet Patella caerulea (Linnaeus, 1758).</title>
        <authorList>
            <person name="Anh-Thu Weber A."/>
            <person name="Halstead-Nussloch G."/>
        </authorList>
    </citation>
    <scope>NUCLEOTIDE SEQUENCE [LARGE SCALE GENOMIC DNA]</scope>
    <source>
        <strain evidence="2">AATW-2023a</strain>
        <tissue evidence="2">Whole specimen</tissue>
    </source>
</reference>
<dbReference type="PANTHER" id="PTHR33050">
    <property type="entry name" value="REVERSE TRANSCRIPTASE DOMAIN-CONTAINING PROTEIN"/>
    <property type="match status" value="1"/>
</dbReference>
<evidence type="ECO:0000313" key="2">
    <source>
        <dbReference type="EMBL" id="KAK6195782.1"/>
    </source>
</evidence>
<dbReference type="CDD" id="cd03714">
    <property type="entry name" value="RT_DIRS1"/>
    <property type="match status" value="1"/>
</dbReference>
<protein>
    <recommendedName>
        <fullName evidence="1">Reverse transcriptase domain-containing protein</fullName>
    </recommendedName>
</protein>
<dbReference type="Proteomes" id="UP001347796">
    <property type="component" value="Unassembled WGS sequence"/>
</dbReference>
<gene>
    <name evidence="2" type="ORF">SNE40_001138</name>
</gene>
<dbReference type="PANTHER" id="PTHR33050:SF8">
    <property type="entry name" value="REVERSE TRANSCRIPTASE DOMAIN-CONTAINING PROTEIN"/>
    <property type="match status" value="1"/>
</dbReference>
<proteinExistence type="predicted"/>
<dbReference type="EMBL" id="JAZGQO010000001">
    <property type="protein sequence ID" value="KAK6195782.1"/>
    <property type="molecule type" value="Genomic_DNA"/>
</dbReference>
<dbReference type="PROSITE" id="PS50878">
    <property type="entry name" value="RT_POL"/>
    <property type="match status" value="1"/>
</dbReference>
<dbReference type="CDD" id="cd09275">
    <property type="entry name" value="RNase_HI_RT_DIRS1"/>
    <property type="match status" value="1"/>
</dbReference>
<feature type="domain" description="Reverse transcriptase" evidence="1">
    <location>
        <begin position="1"/>
        <end position="133"/>
    </location>
</feature>
<comment type="caution">
    <text evidence="2">The sequence shown here is derived from an EMBL/GenBank/DDBJ whole genome shotgun (WGS) entry which is preliminary data.</text>
</comment>
<keyword evidence="3" id="KW-1185">Reference proteome</keyword>
<dbReference type="SUPFAM" id="SSF56672">
    <property type="entry name" value="DNA/RNA polymerases"/>
    <property type="match status" value="1"/>
</dbReference>
<dbReference type="AlphaFoldDB" id="A0AAN8KLZ4"/>
<dbReference type="InterPro" id="IPR052055">
    <property type="entry name" value="Hepadnavirus_pol/RT"/>
</dbReference>
<organism evidence="2 3">
    <name type="scientific">Patella caerulea</name>
    <name type="common">Rayed Mediterranean limpet</name>
    <dbReference type="NCBI Taxonomy" id="87958"/>
    <lineage>
        <taxon>Eukaryota</taxon>
        <taxon>Metazoa</taxon>
        <taxon>Spiralia</taxon>
        <taxon>Lophotrochozoa</taxon>
        <taxon>Mollusca</taxon>
        <taxon>Gastropoda</taxon>
        <taxon>Patellogastropoda</taxon>
        <taxon>Patelloidea</taxon>
        <taxon>Patellidae</taxon>
        <taxon>Patella</taxon>
    </lineage>
</organism>
<dbReference type="Gene3D" id="3.30.70.270">
    <property type="match status" value="1"/>
</dbReference>
<dbReference type="Pfam" id="PF00078">
    <property type="entry name" value="RVT_1"/>
    <property type="match status" value="1"/>
</dbReference>
<evidence type="ECO:0000259" key="1">
    <source>
        <dbReference type="PROSITE" id="PS50878"/>
    </source>
</evidence>
<name>A0AAN8KLZ4_PATCE</name>